<evidence type="ECO:0000256" key="1">
    <source>
        <dbReference type="ARBA" id="ARBA00006525"/>
    </source>
</evidence>
<dbReference type="KEGG" id="ehl:EHLA_1326"/>
<sequence>MKDNDFYWYWFANIPGIGLKTRKKLLEYFAHPRYVYEASDSEIKVFLTKRQWERFPFSKNREKSEKEVQRLQEEGIFFIHRESPEYAERLKQLYMPPDLLYYKGRFPDFSKPVLAMVGARKATIYGRNMAREFASELTGYGIQIISGMAAGVDTSSHLGALDAGGYTAGILGGGIDSIYPRENFNLYQNVCRTGGIISEYNVGIPSQKGMFPMRNRIISGMADGVFVVEAGERSGSLITADQGLEQGKDIFALPGRITDRYSQGCNYLISQGATLVRSPEDIAEIIVKEEKIGNTRPNMEKKESENFKLQKFFCENKNEEKIFNLIDKVRPVTFENLLENSDFSAFELQHILMKFELKNIIYQIEQNVYLRKI</sequence>
<dbReference type="InterPro" id="IPR010994">
    <property type="entry name" value="RuvA_2-like"/>
</dbReference>
<dbReference type="NCBIfam" id="TIGR00732">
    <property type="entry name" value="dprA"/>
    <property type="match status" value="1"/>
</dbReference>
<dbReference type="AlphaFoldDB" id="A0A285PVJ9"/>
<dbReference type="RefSeq" id="WP_096239896.1">
    <property type="nucleotide sequence ID" value="NZ_LT907978.1"/>
</dbReference>
<dbReference type="InterPro" id="IPR057666">
    <property type="entry name" value="DrpA_SLOG"/>
</dbReference>
<dbReference type="SUPFAM" id="SSF102405">
    <property type="entry name" value="MCP/YpsA-like"/>
    <property type="match status" value="1"/>
</dbReference>
<evidence type="ECO:0000313" key="3">
    <source>
        <dbReference type="EMBL" id="SOB72045.1"/>
    </source>
</evidence>
<dbReference type="GO" id="GO:0009294">
    <property type="term" value="P:DNA-mediated transformation"/>
    <property type="evidence" value="ECO:0007669"/>
    <property type="project" value="InterPro"/>
</dbReference>
<accession>A0A285PVJ9</accession>
<comment type="similarity">
    <text evidence="1">Belongs to the DprA/Smf family.</text>
</comment>
<protein>
    <submittedName>
        <fullName evidence="3">DprA: DNA protecting protein DprA</fullName>
    </submittedName>
</protein>
<dbReference type="PANTHER" id="PTHR43022">
    <property type="entry name" value="PROTEIN SMF"/>
    <property type="match status" value="1"/>
</dbReference>
<reference evidence="4" key="1">
    <citation type="submission" date="2017-09" db="EMBL/GenBank/DDBJ databases">
        <authorList>
            <person name="Shetty A S."/>
        </authorList>
    </citation>
    <scope>NUCLEOTIDE SEQUENCE [LARGE SCALE GENOMIC DNA]</scope>
</reference>
<dbReference type="PANTHER" id="PTHR43022:SF1">
    <property type="entry name" value="PROTEIN SMF"/>
    <property type="match status" value="1"/>
</dbReference>
<evidence type="ECO:0000259" key="2">
    <source>
        <dbReference type="Pfam" id="PF02481"/>
    </source>
</evidence>
<proteinExistence type="inferred from homology"/>
<dbReference type="Proteomes" id="UP000217549">
    <property type="component" value="Chromosome I"/>
</dbReference>
<gene>
    <name evidence="3" type="ORF">EHLA_1326</name>
</gene>
<name>A0A285PVJ9_9FIRM</name>
<evidence type="ECO:0000313" key="4">
    <source>
        <dbReference type="Proteomes" id="UP000217549"/>
    </source>
</evidence>
<feature type="domain" description="Smf/DprA SLOG" evidence="2">
    <location>
        <begin position="78"/>
        <end position="284"/>
    </location>
</feature>
<dbReference type="InterPro" id="IPR003488">
    <property type="entry name" value="DprA"/>
</dbReference>
<dbReference type="EMBL" id="LT907978">
    <property type="protein sequence ID" value="SOB72045.1"/>
    <property type="molecule type" value="Genomic_DNA"/>
</dbReference>
<dbReference type="SUPFAM" id="SSF47781">
    <property type="entry name" value="RuvA domain 2-like"/>
    <property type="match status" value="1"/>
</dbReference>
<dbReference type="Pfam" id="PF02481">
    <property type="entry name" value="DNA_processg_A"/>
    <property type="match status" value="1"/>
</dbReference>
<organism evidence="3 4">
    <name type="scientific">Anaerobutyricum hallii</name>
    <dbReference type="NCBI Taxonomy" id="39488"/>
    <lineage>
        <taxon>Bacteria</taxon>
        <taxon>Bacillati</taxon>
        <taxon>Bacillota</taxon>
        <taxon>Clostridia</taxon>
        <taxon>Lachnospirales</taxon>
        <taxon>Lachnospiraceae</taxon>
        <taxon>Anaerobutyricum</taxon>
    </lineage>
</organism>
<keyword evidence="4" id="KW-1185">Reference proteome</keyword>
<dbReference type="Gene3D" id="3.40.50.450">
    <property type="match status" value="1"/>
</dbReference>